<organism evidence="2">
    <name type="scientific">marine sediment metagenome</name>
    <dbReference type="NCBI Taxonomy" id="412755"/>
    <lineage>
        <taxon>unclassified sequences</taxon>
        <taxon>metagenomes</taxon>
        <taxon>ecological metagenomes</taxon>
    </lineage>
</organism>
<proteinExistence type="predicted"/>
<gene>
    <name evidence="2" type="ORF">S03H2_47566</name>
</gene>
<accession>X1J311</accession>
<sequence>MAASGKAGGGISGNLIVGIVIVAAAIGSAFAYLNAADTKPDKDDPTEIIENPPVVEVQDTPVIGPKEKPNPEVKTQAAPFNFSDIGEIFESIPEVAAEAEFADGELATWVPLAKQTFPINPKKGGTIEGKDGTLVIIPTNAFVDDDNKVIKDEIVFELVEALKWEDMLAYNLATMNDDKVLSTGGMVRVQAFADGKQVNINPKRPVYIEIPTDNYDPSMMAWEGEVKNGDVNWLNPEPLKKYLTKVDLALLDFLPENFDDEVEAGL</sequence>
<reference evidence="2" key="1">
    <citation type="journal article" date="2014" name="Front. Microbiol.">
        <title>High frequency of phylogenetically diverse reductive dehalogenase-homologous genes in deep subseafloor sedimentary metagenomes.</title>
        <authorList>
            <person name="Kawai M."/>
            <person name="Futagami T."/>
            <person name="Toyoda A."/>
            <person name="Takaki Y."/>
            <person name="Nishi S."/>
            <person name="Hori S."/>
            <person name="Arai W."/>
            <person name="Tsubouchi T."/>
            <person name="Morono Y."/>
            <person name="Uchiyama I."/>
            <person name="Ito T."/>
            <person name="Fujiyama A."/>
            <person name="Inagaki F."/>
            <person name="Takami H."/>
        </authorList>
    </citation>
    <scope>NUCLEOTIDE SEQUENCE</scope>
    <source>
        <strain evidence="2">Expedition CK06-06</strain>
    </source>
</reference>
<evidence type="ECO:0000313" key="2">
    <source>
        <dbReference type="EMBL" id="GAH72739.1"/>
    </source>
</evidence>
<keyword evidence="1" id="KW-0812">Transmembrane</keyword>
<feature type="transmembrane region" description="Helical" evidence="1">
    <location>
        <begin position="12"/>
        <end position="33"/>
    </location>
</feature>
<comment type="caution">
    <text evidence="2">The sequence shown here is derived from an EMBL/GenBank/DDBJ whole genome shotgun (WGS) entry which is preliminary data.</text>
</comment>
<dbReference type="EMBL" id="BARU01029938">
    <property type="protein sequence ID" value="GAH72739.1"/>
    <property type="molecule type" value="Genomic_DNA"/>
</dbReference>
<protein>
    <submittedName>
        <fullName evidence="2">Uncharacterized protein</fullName>
    </submittedName>
</protein>
<keyword evidence="1" id="KW-1133">Transmembrane helix</keyword>
<keyword evidence="1" id="KW-0472">Membrane</keyword>
<evidence type="ECO:0000256" key="1">
    <source>
        <dbReference type="SAM" id="Phobius"/>
    </source>
</evidence>
<dbReference type="AlphaFoldDB" id="X1J311"/>
<name>X1J311_9ZZZZ</name>
<feature type="non-terminal residue" evidence="2">
    <location>
        <position position="266"/>
    </location>
</feature>